<sequence length="313" mass="33053">MSSASSPAATSMSVPRARFNTLPLLIALFCLLWSYAFVAGKIGVTDCPPLILLATRFSLAGVLILGISWLRRDQWDLSWRDAAVFAVLGVANNALYLGLGYTGLKTVSAGLGALIVSANPVFTAMLASLFLGESMSWRKVIGLVLGIVGVAFIVWHRMKVGTDSPHGILFTLASLASIVAGTVLFKLLAPKGSLWIGNGIQNIAGGLAVMPFAFTLSSVGDIVPSMRLAGAFAFLVLGGSILAYLLWFHLLKVCGATAASAYHFLMPPLGMLFAYLVLGEHVEFRDLLGIVPVALGIYLVTRPAAASPKRSVT</sequence>
<dbReference type="EMBL" id="JABWSX010000001">
    <property type="protein sequence ID" value="NVL04589.1"/>
    <property type="molecule type" value="Genomic_DNA"/>
</dbReference>
<comment type="caution">
    <text evidence="8">The sequence shown here is derived from an EMBL/GenBank/DDBJ whole genome shotgun (WGS) entry which is preliminary data.</text>
</comment>
<dbReference type="PANTHER" id="PTHR32322:SF2">
    <property type="entry name" value="EAMA DOMAIN-CONTAINING PROTEIN"/>
    <property type="match status" value="1"/>
</dbReference>
<evidence type="ECO:0000256" key="4">
    <source>
        <dbReference type="ARBA" id="ARBA00022989"/>
    </source>
</evidence>
<feature type="transmembrane region" description="Helical" evidence="6">
    <location>
        <begin position="21"/>
        <end position="38"/>
    </location>
</feature>
<name>A0A974AAQ0_9BRAD</name>
<feature type="transmembrane region" description="Helical" evidence="6">
    <location>
        <begin position="168"/>
        <end position="188"/>
    </location>
</feature>
<dbReference type="InterPro" id="IPR000620">
    <property type="entry name" value="EamA_dom"/>
</dbReference>
<accession>A0A974AAQ0</accession>
<protein>
    <submittedName>
        <fullName evidence="8">DMT family transporter</fullName>
    </submittedName>
</protein>
<keyword evidence="5 6" id="KW-0472">Membrane</keyword>
<comment type="similarity">
    <text evidence="2">Belongs to the EamA transporter family.</text>
</comment>
<dbReference type="InterPro" id="IPR050638">
    <property type="entry name" value="AA-Vitamin_Transporters"/>
</dbReference>
<keyword evidence="4 6" id="KW-1133">Transmembrane helix</keyword>
<dbReference type="SUPFAM" id="SSF103481">
    <property type="entry name" value="Multidrug resistance efflux transporter EmrE"/>
    <property type="match status" value="2"/>
</dbReference>
<feature type="domain" description="EamA" evidence="7">
    <location>
        <begin position="167"/>
        <end position="301"/>
    </location>
</feature>
<evidence type="ECO:0000256" key="3">
    <source>
        <dbReference type="ARBA" id="ARBA00022692"/>
    </source>
</evidence>
<dbReference type="PANTHER" id="PTHR32322">
    <property type="entry name" value="INNER MEMBRANE TRANSPORTER"/>
    <property type="match status" value="1"/>
</dbReference>
<evidence type="ECO:0000256" key="5">
    <source>
        <dbReference type="ARBA" id="ARBA00023136"/>
    </source>
</evidence>
<feature type="transmembrane region" description="Helical" evidence="6">
    <location>
        <begin position="226"/>
        <end position="247"/>
    </location>
</feature>
<evidence type="ECO:0000259" key="7">
    <source>
        <dbReference type="Pfam" id="PF00892"/>
    </source>
</evidence>
<feature type="transmembrane region" description="Helical" evidence="6">
    <location>
        <begin position="50"/>
        <end position="70"/>
    </location>
</feature>
<evidence type="ECO:0000313" key="8">
    <source>
        <dbReference type="EMBL" id="NVL04589.1"/>
    </source>
</evidence>
<proteinExistence type="inferred from homology"/>
<dbReference type="RefSeq" id="WP_176528817.1">
    <property type="nucleotide sequence ID" value="NZ_CP088022.1"/>
</dbReference>
<gene>
    <name evidence="8" type="ORF">HU230_02290</name>
</gene>
<keyword evidence="3 6" id="KW-0812">Transmembrane</keyword>
<feature type="transmembrane region" description="Helical" evidence="6">
    <location>
        <begin position="200"/>
        <end position="220"/>
    </location>
</feature>
<dbReference type="Gene3D" id="1.10.3730.20">
    <property type="match status" value="1"/>
</dbReference>
<feature type="transmembrane region" description="Helical" evidence="6">
    <location>
        <begin position="140"/>
        <end position="156"/>
    </location>
</feature>
<feature type="transmembrane region" description="Helical" evidence="6">
    <location>
        <begin position="259"/>
        <end position="278"/>
    </location>
</feature>
<feature type="transmembrane region" description="Helical" evidence="6">
    <location>
        <begin position="284"/>
        <end position="301"/>
    </location>
</feature>
<dbReference type="AlphaFoldDB" id="A0A974AAQ0"/>
<organism evidence="8">
    <name type="scientific">Bradyrhizobium quebecense</name>
    <dbReference type="NCBI Taxonomy" id="2748629"/>
    <lineage>
        <taxon>Bacteria</taxon>
        <taxon>Pseudomonadati</taxon>
        <taxon>Pseudomonadota</taxon>
        <taxon>Alphaproteobacteria</taxon>
        <taxon>Hyphomicrobiales</taxon>
        <taxon>Nitrobacteraceae</taxon>
        <taxon>Bradyrhizobium</taxon>
    </lineage>
</organism>
<feature type="domain" description="EamA" evidence="7">
    <location>
        <begin position="24"/>
        <end position="154"/>
    </location>
</feature>
<dbReference type="Pfam" id="PF00892">
    <property type="entry name" value="EamA"/>
    <property type="match status" value="2"/>
</dbReference>
<reference evidence="8" key="1">
    <citation type="submission" date="2020-06" db="EMBL/GenBank/DDBJ databases">
        <title>Whole Genome Sequence of Bradyrhizobium sp. Strain 66S1MB.</title>
        <authorList>
            <person name="Bromfield E."/>
            <person name="Cloutier S."/>
        </authorList>
    </citation>
    <scope>NUCLEOTIDE SEQUENCE</scope>
    <source>
        <strain evidence="8">66S1MB</strain>
    </source>
</reference>
<feature type="transmembrane region" description="Helical" evidence="6">
    <location>
        <begin position="82"/>
        <end position="101"/>
    </location>
</feature>
<evidence type="ECO:0000256" key="2">
    <source>
        <dbReference type="ARBA" id="ARBA00007362"/>
    </source>
</evidence>
<comment type="subcellular location">
    <subcellularLocation>
        <location evidence="1">Membrane</location>
        <topology evidence="1">Multi-pass membrane protein</topology>
    </subcellularLocation>
</comment>
<dbReference type="InterPro" id="IPR037185">
    <property type="entry name" value="EmrE-like"/>
</dbReference>
<feature type="transmembrane region" description="Helical" evidence="6">
    <location>
        <begin position="107"/>
        <end position="131"/>
    </location>
</feature>
<dbReference type="GO" id="GO:0016020">
    <property type="term" value="C:membrane"/>
    <property type="evidence" value="ECO:0007669"/>
    <property type="project" value="UniProtKB-SubCell"/>
</dbReference>
<evidence type="ECO:0000256" key="6">
    <source>
        <dbReference type="SAM" id="Phobius"/>
    </source>
</evidence>
<evidence type="ECO:0000256" key="1">
    <source>
        <dbReference type="ARBA" id="ARBA00004141"/>
    </source>
</evidence>